<sequence length="108" mass="11760">MTDLVDLLRQNLVQPLGYKGSFIRHQAQGAIPNGRRIYKRSSDRGDTTPDGTILGSFDAGDAVGVGGINYFVAWDRDPLMPILLPNRKVSEEIPTAHDEPSAPSAPRC</sequence>
<name>A0AAV4ZQX3_9HYPH</name>
<protein>
    <submittedName>
        <fullName evidence="1">Uncharacterized protein</fullName>
    </submittedName>
</protein>
<dbReference type="RefSeq" id="WP_238230818.1">
    <property type="nucleotide sequence ID" value="NZ_BPQO01000020.1"/>
</dbReference>
<evidence type="ECO:0000313" key="1">
    <source>
        <dbReference type="EMBL" id="GJD90668.1"/>
    </source>
</evidence>
<dbReference type="Proteomes" id="UP001055247">
    <property type="component" value="Unassembled WGS sequence"/>
</dbReference>
<reference evidence="1" key="2">
    <citation type="submission" date="2021-08" db="EMBL/GenBank/DDBJ databases">
        <authorList>
            <person name="Tani A."/>
            <person name="Ola A."/>
            <person name="Ogura Y."/>
            <person name="Katsura K."/>
            <person name="Hayashi T."/>
        </authorList>
    </citation>
    <scope>NUCLEOTIDE SEQUENCE</scope>
    <source>
        <strain evidence="1">DSM 16372</strain>
    </source>
</reference>
<keyword evidence="2" id="KW-1185">Reference proteome</keyword>
<reference evidence="1" key="1">
    <citation type="journal article" date="2016" name="Front. Microbiol.">
        <title>Genome Sequence of the Piezophilic, Mesophilic Sulfate-Reducing Bacterium Desulfovibrio indicus J2T.</title>
        <authorList>
            <person name="Cao J."/>
            <person name="Maignien L."/>
            <person name="Shao Z."/>
            <person name="Alain K."/>
            <person name="Jebbar M."/>
        </authorList>
    </citation>
    <scope>NUCLEOTIDE SEQUENCE</scope>
    <source>
        <strain evidence="1">DSM 16372</strain>
    </source>
</reference>
<proteinExistence type="predicted"/>
<comment type="caution">
    <text evidence="1">The sequence shown here is derived from an EMBL/GenBank/DDBJ whole genome shotgun (WGS) entry which is preliminary data.</text>
</comment>
<gene>
    <name evidence="1" type="ORF">BHAOGJBA_4210</name>
</gene>
<accession>A0AAV4ZQX3</accession>
<dbReference type="AlphaFoldDB" id="A0AAV4ZQX3"/>
<evidence type="ECO:0000313" key="2">
    <source>
        <dbReference type="Proteomes" id="UP001055247"/>
    </source>
</evidence>
<dbReference type="EMBL" id="BPQO01000020">
    <property type="protein sequence ID" value="GJD90668.1"/>
    <property type="molecule type" value="Genomic_DNA"/>
</dbReference>
<organism evidence="1 2">
    <name type="scientific">Methylobacterium hispanicum</name>
    <dbReference type="NCBI Taxonomy" id="270350"/>
    <lineage>
        <taxon>Bacteria</taxon>
        <taxon>Pseudomonadati</taxon>
        <taxon>Pseudomonadota</taxon>
        <taxon>Alphaproteobacteria</taxon>
        <taxon>Hyphomicrobiales</taxon>
        <taxon>Methylobacteriaceae</taxon>
        <taxon>Methylobacterium</taxon>
    </lineage>
</organism>